<comment type="caution">
    <text evidence="1">The sequence shown here is derived from an EMBL/GenBank/DDBJ whole genome shotgun (WGS) entry which is preliminary data.</text>
</comment>
<evidence type="ECO:0000313" key="2">
    <source>
        <dbReference type="Proteomes" id="UP000752696"/>
    </source>
</evidence>
<keyword evidence="2" id="KW-1185">Reference proteome</keyword>
<protein>
    <submittedName>
        <fullName evidence="1">Uncharacterized protein</fullName>
    </submittedName>
</protein>
<name>A0A6V7GYU3_9HYME</name>
<gene>
    <name evidence="1" type="ORF">MHI_LOCUS259929</name>
</gene>
<sequence length="42" mass="5043">MDLFVQRLIFKVTSLFYVTYYRKTVHRGNVEQGIVKVVPIRK</sequence>
<dbReference type="AlphaFoldDB" id="A0A6V7GYU3"/>
<organism evidence="1 2">
    <name type="scientific">Heterotrigona itama</name>
    <dbReference type="NCBI Taxonomy" id="395501"/>
    <lineage>
        <taxon>Eukaryota</taxon>
        <taxon>Metazoa</taxon>
        <taxon>Ecdysozoa</taxon>
        <taxon>Arthropoda</taxon>
        <taxon>Hexapoda</taxon>
        <taxon>Insecta</taxon>
        <taxon>Pterygota</taxon>
        <taxon>Neoptera</taxon>
        <taxon>Endopterygota</taxon>
        <taxon>Hymenoptera</taxon>
        <taxon>Apocrita</taxon>
        <taxon>Aculeata</taxon>
        <taxon>Apoidea</taxon>
        <taxon>Anthophila</taxon>
        <taxon>Apidae</taxon>
        <taxon>Heterotrigona</taxon>
    </lineage>
</organism>
<feature type="non-terminal residue" evidence="1">
    <location>
        <position position="42"/>
    </location>
</feature>
<evidence type="ECO:0000313" key="1">
    <source>
        <dbReference type="EMBL" id="CAD1472082.1"/>
    </source>
</evidence>
<dbReference type="Proteomes" id="UP000752696">
    <property type="component" value="Unassembled WGS sequence"/>
</dbReference>
<accession>A0A6V7GYU3</accession>
<reference evidence="1" key="1">
    <citation type="submission" date="2020-07" db="EMBL/GenBank/DDBJ databases">
        <authorList>
            <person name="Nazaruddin N."/>
        </authorList>
    </citation>
    <scope>NUCLEOTIDE SEQUENCE</scope>
</reference>
<dbReference type="EMBL" id="CAJDYZ010004946">
    <property type="protein sequence ID" value="CAD1472082.1"/>
    <property type="molecule type" value="Genomic_DNA"/>
</dbReference>
<proteinExistence type="predicted"/>